<accession>A0A0D8XP90</accession>
<dbReference type="OrthoDB" id="5875460at2759"/>
<reference evidence="3" key="2">
    <citation type="journal article" date="2016" name="Sci. Rep.">
        <title>Dictyocaulus viviparus genome, variome and transcriptome elucidate lungworm biology and support future intervention.</title>
        <authorList>
            <person name="McNulty S.N."/>
            <person name="Strube C."/>
            <person name="Rosa B.A."/>
            <person name="Martin J.C."/>
            <person name="Tyagi R."/>
            <person name="Choi Y.J."/>
            <person name="Wang Q."/>
            <person name="Hallsworth Pepin K."/>
            <person name="Zhang X."/>
            <person name="Ozersky P."/>
            <person name="Wilson R.K."/>
            <person name="Sternberg P.W."/>
            <person name="Gasser R.B."/>
            <person name="Mitreva M."/>
        </authorList>
    </citation>
    <scope>NUCLEOTIDE SEQUENCE [LARGE SCALE GENOMIC DNA]</scope>
    <source>
        <strain evidence="3">HannoverDv2000</strain>
    </source>
</reference>
<dbReference type="Pfam" id="PF10317">
    <property type="entry name" value="7TM_GPCR_Srd"/>
    <property type="match status" value="1"/>
</dbReference>
<keyword evidence="1" id="KW-0812">Transmembrane</keyword>
<organism evidence="2 3">
    <name type="scientific">Dictyocaulus viviparus</name>
    <name type="common">Bovine lungworm</name>
    <dbReference type="NCBI Taxonomy" id="29172"/>
    <lineage>
        <taxon>Eukaryota</taxon>
        <taxon>Metazoa</taxon>
        <taxon>Ecdysozoa</taxon>
        <taxon>Nematoda</taxon>
        <taxon>Chromadorea</taxon>
        <taxon>Rhabditida</taxon>
        <taxon>Rhabditina</taxon>
        <taxon>Rhabditomorpha</taxon>
        <taxon>Strongyloidea</taxon>
        <taxon>Metastrongylidae</taxon>
        <taxon>Dictyocaulus</taxon>
    </lineage>
</organism>
<dbReference type="AlphaFoldDB" id="A0A0D8XP90"/>
<dbReference type="Proteomes" id="UP000053766">
    <property type="component" value="Unassembled WGS sequence"/>
</dbReference>
<evidence type="ECO:0000313" key="3">
    <source>
        <dbReference type="Proteomes" id="UP000053766"/>
    </source>
</evidence>
<evidence type="ECO:0000313" key="2">
    <source>
        <dbReference type="EMBL" id="KJH46458.1"/>
    </source>
</evidence>
<sequence>MVSHKETIALFSTITAGIGTIGVFVNGFLLFIYFRCPLKNVRQYRYFFLLTAIQDFIQAFITQFLTPITLTTPRSLIVIATGILRRPPIGMLENLLNISIHLLPMY</sequence>
<feature type="transmembrane region" description="Helical" evidence="1">
    <location>
        <begin position="46"/>
        <end position="65"/>
    </location>
</feature>
<reference evidence="2 3" key="1">
    <citation type="submission" date="2013-11" db="EMBL/GenBank/DDBJ databases">
        <title>Draft genome of the bovine lungworm Dictyocaulus viviparus.</title>
        <authorList>
            <person name="Mitreva M."/>
        </authorList>
    </citation>
    <scope>NUCLEOTIDE SEQUENCE [LARGE SCALE GENOMIC DNA]</scope>
    <source>
        <strain evidence="2 3">HannoverDv2000</strain>
    </source>
</reference>
<proteinExistence type="predicted"/>
<feature type="transmembrane region" description="Helical" evidence="1">
    <location>
        <begin position="12"/>
        <end position="34"/>
    </location>
</feature>
<name>A0A0D8XP90_DICVI</name>
<gene>
    <name evidence="2" type="ORF">DICVIV_07488</name>
</gene>
<keyword evidence="3" id="KW-1185">Reference proteome</keyword>
<dbReference type="EMBL" id="KN716352">
    <property type="protein sequence ID" value="KJH46458.1"/>
    <property type="molecule type" value="Genomic_DNA"/>
</dbReference>
<evidence type="ECO:0000256" key="1">
    <source>
        <dbReference type="SAM" id="Phobius"/>
    </source>
</evidence>
<keyword evidence="1" id="KW-1133">Transmembrane helix</keyword>
<dbReference type="InterPro" id="IPR019421">
    <property type="entry name" value="7TM_GPCR_serpentine_rcpt_Srd"/>
</dbReference>
<keyword evidence="1" id="KW-0472">Membrane</keyword>
<protein>
    <submittedName>
        <fullName evidence="2">Uncharacterized protein</fullName>
    </submittedName>
</protein>